<dbReference type="InterPro" id="IPR036048">
    <property type="entry name" value="Interleukin_8-like_sf"/>
</dbReference>
<feature type="signal peptide" evidence="8">
    <location>
        <begin position="1"/>
        <end position="25"/>
    </location>
</feature>
<proteinExistence type="evidence at transcript level"/>
<evidence type="ECO:0000256" key="2">
    <source>
        <dbReference type="ARBA" id="ARBA00022500"/>
    </source>
</evidence>
<evidence type="ECO:0000256" key="3">
    <source>
        <dbReference type="ARBA" id="ARBA00022514"/>
    </source>
</evidence>
<evidence type="ECO:0000256" key="5">
    <source>
        <dbReference type="ARBA" id="ARBA00022729"/>
    </source>
</evidence>
<dbReference type="Pfam" id="PF00048">
    <property type="entry name" value="IL8"/>
    <property type="match status" value="1"/>
</dbReference>
<comment type="subcellular location">
    <subcellularLocation>
        <location evidence="1">Secreted</location>
    </subcellularLocation>
</comment>
<name>K4FTJ7_CALMI</name>
<keyword evidence="3" id="KW-0202">Cytokine</keyword>
<evidence type="ECO:0000313" key="10">
    <source>
        <dbReference type="EMBL" id="AFK10679.1"/>
    </source>
</evidence>
<evidence type="ECO:0000256" key="4">
    <source>
        <dbReference type="ARBA" id="ARBA00022525"/>
    </source>
</evidence>
<dbReference type="FunFam" id="2.40.50.40:FF:000012">
    <property type="entry name" value="C-C motif chemokine"/>
    <property type="match status" value="1"/>
</dbReference>
<keyword evidence="2" id="KW-0145">Chemotaxis</keyword>
<keyword evidence="6" id="KW-1015">Disulfide bond</keyword>
<sequence length="98" mass="10928">MTATRNLAIMAALISLFAFNMSAFAAKVDCCIGHSSRPVPVGAITGYVHQESNEMCDIDAVIFYTVKRREICANPNAGWVKRNLKNLSKRLEQMSQKY</sequence>
<evidence type="ECO:0000259" key="9">
    <source>
        <dbReference type="SMART" id="SM00199"/>
    </source>
</evidence>
<evidence type="ECO:0000256" key="7">
    <source>
        <dbReference type="ARBA" id="ARBA00023198"/>
    </source>
</evidence>
<organism evidence="10">
    <name type="scientific">Callorhinchus milii</name>
    <name type="common">Ghost shark</name>
    <dbReference type="NCBI Taxonomy" id="7868"/>
    <lineage>
        <taxon>Eukaryota</taxon>
        <taxon>Metazoa</taxon>
        <taxon>Chordata</taxon>
        <taxon>Craniata</taxon>
        <taxon>Vertebrata</taxon>
        <taxon>Chondrichthyes</taxon>
        <taxon>Holocephali</taxon>
        <taxon>Chimaeriformes</taxon>
        <taxon>Callorhinchidae</taxon>
        <taxon>Callorhinchus</taxon>
    </lineage>
</organism>
<dbReference type="GO" id="GO:0005615">
    <property type="term" value="C:extracellular space"/>
    <property type="evidence" value="ECO:0007669"/>
    <property type="project" value="UniProtKB-KW"/>
</dbReference>
<feature type="chain" id="PRO_5005687011" evidence="8">
    <location>
        <begin position="26"/>
        <end position="98"/>
    </location>
</feature>
<dbReference type="KEGG" id="cmk:103174811"/>
<dbReference type="GO" id="GO:0006954">
    <property type="term" value="P:inflammatory response"/>
    <property type="evidence" value="ECO:0007669"/>
    <property type="project" value="UniProtKB-KW"/>
</dbReference>
<dbReference type="GO" id="GO:0006955">
    <property type="term" value="P:immune response"/>
    <property type="evidence" value="ECO:0007669"/>
    <property type="project" value="InterPro"/>
</dbReference>
<dbReference type="InterPro" id="IPR039809">
    <property type="entry name" value="Chemokine_b/g/d"/>
</dbReference>
<protein>
    <submittedName>
        <fullName evidence="10">Macrophage inflammatory protein-3 alpha</fullName>
    </submittedName>
</protein>
<keyword evidence="5 8" id="KW-0732">Signal</keyword>
<dbReference type="AlphaFoldDB" id="K4FTJ7"/>
<dbReference type="SUPFAM" id="SSF54117">
    <property type="entry name" value="Interleukin 8-like chemokines"/>
    <property type="match status" value="1"/>
</dbReference>
<feature type="domain" description="Chemokine interleukin-8-like" evidence="9">
    <location>
        <begin position="27"/>
        <end position="87"/>
    </location>
</feature>
<evidence type="ECO:0000256" key="8">
    <source>
        <dbReference type="SAM" id="SignalP"/>
    </source>
</evidence>
<dbReference type="OrthoDB" id="8870994at2759"/>
<dbReference type="RefSeq" id="NP_001279587.1">
    <property type="nucleotide sequence ID" value="NM_001292658.1"/>
</dbReference>
<keyword evidence="7" id="KW-0395">Inflammatory response</keyword>
<dbReference type="Gene3D" id="2.40.50.40">
    <property type="match status" value="1"/>
</dbReference>
<dbReference type="PANTHER" id="PTHR12015:SF108">
    <property type="entry name" value="C-C MOTIF CHEMOKINE 20"/>
    <property type="match status" value="1"/>
</dbReference>
<accession>K4FTJ7</accession>
<dbReference type="GeneID" id="103174811"/>
<dbReference type="SMART" id="SM00199">
    <property type="entry name" value="SCY"/>
    <property type="match status" value="1"/>
</dbReference>
<reference evidence="10" key="1">
    <citation type="journal article" date="2012" name="PLoS ONE">
        <title>Sequencing and Analysis of Full-Length cDNAs, 5'-ESTs and 3'-ESTs from a Cartilaginous Fish, the Elephant Shark (Callorhinchus milii).</title>
        <authorList>
            <person name="Tan Y.Y."/>
            <person name="Kodzius R."/>
            <person name="Tay B.H."/>
            <person name="Tay A."/>
            <person name="Brenner S."/>
            <person name="Venkatesh B."/>
        </authorList>
    </citation>
    <scope>NUCLEOTIDE SEQUENCE</scope>
    <source>
        <tissue evidence="10">Gills</tissue>
    </source>
</reference>
<dbReference type="GO" id="GO:0008009">
    <property type="term" value="F:chemokine activity"/>
    <property type="evidence" value="ECO:0007669"/>
    <property type="project" value="InterPro"/>
</dbReference>
<dbReference type="EMBL" id="JX052451">
    <property type="protein sequence ID" value="AFK10679.1"/>
    <property type="molecule type" value="mRNA"/>
</dbReference>
<evidence type="ECO:0000256" key="1">
    <source>
        <dbReference type="ARBA" id="ARBA00004613"/>
    </source>
</evidence>
<evidence type="ECO:0000256" key="6">
    <source>
        <dbReference type="ARBA" id="ARBA00023157"/>
    </source>
</evidence>
<dbReference type="PANTHER" id="PTHR12015">
    <property type="entry name" value="SMALL INDUCIBLE CYTOKINE A"/>
    <property type="match status" value="1"/>
</dbReference>
<keyword evidence="4" id="KW-0964">Secreted</keyword>
<dbReference type="InterPro" id="IPR001811">
    <property type="entry name" value="Chemokine_IL8-like_dom"/>
</dbReference>